<evidence type="ECO:0000313" key="2">
    <source>
        <dbReference type="EMBL" id="RZN61926.1"/>
    </source>
</evidence>
<dbReference type="Proteomes" id="UP000277582">
    <property type="component" value="Unassembled WGS sequence"/>
</dbReference>
<reference evidence="2 4" key="2">
    <citation type="journal article" date="2019" name="Nat. Microbiol.">
        <title>Wide diversity of methane and short-chain alkane metabolisms in uncultured archaea.</title>
        <authorList>
            <person name="Borrel G."/>
            <person name="Adam P.S."/>
            <person name="McKay L.J."/>
            <person name="Chen L.X."/>
            <person name="Sierra-Garcia I.N."/>
            <person name="Sieber C.M."/>
            <person name="Letourneur Q."/>
            <person name="Ghozlane A."/>
            <person name="Andersen G.L."/>
            <person name="Li W.J."/>
            <person name="Hallam S.J."/>
            <person name="Muyzer G."/>
            <person name="de Oliveira V.M."/>
            <person name="Inskeep W.P."/>
            <person name="Banfield J.F."/>
            <person name="Gribaldo S."/>
        </authorList>
    </citation>
    <scope>NUCLEOTIDE SEQUENCE [LARGE SCALE GENOMIC DNA]</scope>
    <source>
        <strain evidence="2">NM4</strain>
    </source>
</reference>
<organism evidence="1 3">
    <name type="scientific">Candidatus Methanodesulfokora washburnensis</name>
    <dbReference type="NCBI Taxonomy" id="2478471"/>
    <lineage>
        <taxon>Archaea</taxon>
        <taxon>Thermoproteota</taxon>
        <taxon>Candidatus Korarchaeia</taxon>
        <taxon>Candidatus Korarchaeia incertae sedis</taxon>
        <taxon>Candidatus Methanodesulfokora</taxon>
    </lineage>
</organism>
<protein>
    <submittedName>
        <fullName evidence="1">Uncharacterized protein</fullName>
    </submittedName>
</protein>
<reference evidence="1 3" key="1">
    <citation type="submission" date="2018-10" db="EMBL/GenBank/DDBJ databases">
        <title>Co-occurring genomic capacity for anaerobic methane metabolism and dissimilatory sulfite reduction discovered in the Korarchaeota.</title>
        <authorList>
            <person name="Mckay L.J."/>
            <person name="Dlakic M."/>
            <person name="Fields M.W."/>
            <person name="Delmont T.O."/>
            <person name="Eren A.M."/>
            <person name="Jay Z.J."/>
            <person name="Klingelsmith K.B."/>
            <person name="Rusch D.B."/>
            <person name="Inskeep W.P."/>
        </authorList>
    </citation>
    <scope>NUCLEOTIDE SEQUENCE [LARGE SCALE GENOMIC DNA]</scope>
    <source>
        <strain evidence="1 3">MDKW</strain>
    </source>
</reference>
<sequence length="204" mass="23294">MTTGEEEVEKKRERMIRLMLGPRNLYVQKVGGREYYRIPIRPPPFFSGRLVDADIFENITGLGLTVIAICYPEELKKPLISIVDNVNDLVFEKAGETEGRISYSSSESLVFTFAHLNVNPTDEGFVITGEEEVRGEKGEKIVSKMQLEIEGKEFSKNKVKLRIESETEGRKTVVEREGEAIWDDERNAFILPNTAIYFAEDLLR</sequence>
<comment type="caution">
    <text evidence="1">The sequence shown here is derived from an EMBL/GenBank/DDBJ whole genome shotgun (WGS) entry which is preliminary data.</text>
</comment>
<accession>A0A429GX70</accession>
<evidence type="ECO:0000313" key="1">
    <source>
        <dbReference type="EMBL" id="RSN78321.1"/>
    </source>
</evidence>
<name>A0A429GX70_9CREN</name>
<evidence type="ECO:0000313" key="3">
    <source>
        <dbReference type="Proteomes" id="UP000277582"/>
    </source>
</evidence>
<dbReference type="EMBL" id="RCOS01000021">
    <property type="protein sequence ID" value="RSN78321.1"/>
    <property type="molecule type" value="Genomic_DNA"/>
</dbReference>
<proteinExistence type="predicted"/>
<dbReference type="EMBL" id="RXII01000063">
    <property type="protein sequence ID" value="RZN61926.1"/>
    <property type="molecule type" value="Genomic_DNA"/>
</dbReference>
<dbReference type="RefSeq" id="WP_125670212.1">
    <property type="nucleotide sequence ID" value="NZ_RCOS01000021.1"/>
</dbReference>
<dbReference type="AlphaFoldDB" id="A0A429GX70"/>
<dbReference type="Proteomes" id="UP000316217">
    <property type="component" value="Unassembled WGS sequence"/>
</dbReference>
<gene>
    <name evidence="1" type="ORF">D6D85_01160</name>
    <name evidence="2" type="ORF">EF810_04075</name>
</gene>
<keyword evidence="3" id="KW-1185">Reference proteome</keyword>
<evidence type="ECO:0000313" key="4">
    <source>
        <dbReference type="Proteomes" id="UP000316217"/>
    </source>
</evidence>